<keyword evidence="6 9" id="KW-0418">Kinase</keyword>
<dbReference type="PANTHER" id="PTHR41523:SF7">
    <property type="entry name" value="HISTIDINE KINASE"/>
    <property type="match status" value="1"/>
</dbReference>
<organism evidence="9 10">
    <name type="scientific">Teichococcus vastitatis</name>
    <dbReference type="NCBI Taxonomy" id="2307076"/>
    <lineage>
        <taxon>Bacteria</taxon>
        <taxon>Pseudomonadati</taxon>
        <taxon>Pseudomonadota</taxon>
        <taxon>Alphaproteobacteria</taxon>
        <taxon>Acetobacterales</taxon>
        <taxon>Roseomonadaceae</taxon>
        <taxon>Roseomonas</taxon>
    </lineage>
</organism>
<sequence>MPGWRALLGQRRDDPPDGRERRLEGFLSIFRDNTAEHASAERHSLMLAEMAHHTKRMVASAQSVALQTLRDTGLNPDVRASLGDRLIALARSCDVALDGPGGVPLFDVLSRALFLHGDPDQFDLTGPPVRVQPEAVQLLGLALHELATNAVQHGALSTPQGRVSVQWIARPGRGGHPRVEITWCERGGPPVRPPSKRGFGRRVLERGLAHELRAEVGLDFDVEGLVCRIDLPLASHPDRPAGGKTVYRRL</sequence>
<evidence type="ECO:0000313" key="9">
    <source>
        <dbReference type="EMBL" id="MCI0753524.1"/>
    </source>
</evidence>
<dbReference type="Pfam" id="PF07536">
    <property type="entry name" value="HWE_HK"/>
    <property type="match status" value="1"/>
</dbReference>
<dbReference type="Gene3D" id="3.30.565.10">
    <property type="entry name" value="Histidine kinase-like ATPase, C-terminal domain"/>
    <property type="match status" value="1"/>
</dbReference>
<dbReference type="Proteomes" id="UP001201985">
    <property type="component" value="Unassembled WGS sequence"/>
</dbReference>
<dbReference type="PANTHER" id="PTHR41523">
    <property type="entry name" value="TWO-COMPONENT SYSTEM SENSOR PROTEIN"/>
    <property type="match status" value="1"/>
</dbReference>
<proteinExistence type="predicted"/>
<dbReference type="EMBL" id="JALBUU010000004">
    <property type="protein sequence ID" value="MCI0753524.1"/>
    <property type="molecule type" value="Genomic_DNA"/>
</dbReference>
<keyword evidence="3" id="KW-0597">Phosphoprotein</keyword>
<feature type="domain" description="Signal transduction histidine kinase HWE region" evidence="8">
    <location>
        <begin position="49"/>
        <end position="128"/>
    </location>
</feature>
<accession>A0ABS9W2L4</accession>
<keyword evidence="4" id="KW-0808">Transferase</keyword>
<dbReference type="EC" id="2.7.13.3" evidence="2"/>
<evidence type="ECO:0000256" key="1">
    <source>
        <dbReference type="ARBA" id="ARBA00000085"/>
    </source>
</evidence>
<protein>
    <recommendedName>
        <fullName evidence="2">histidine kinase</fullName>
        <ecNumber evidence="2">2.7.13.3</ecNumber>
    </recommendedName>
</protein>
<dbReference type="GO" id="GO:0016301">
    <property type="term" value="F:kinase activity"/>
    <property type="evidence" value="ECO:0007669"/>
    <property type="project" value="UniProtKB-KW"/>
</dbReference>
<evidence type="ECO:0000313" key="10">
    <source>
        <dbReference type="Proteomes" id="UP001201985"/>
    </source>
</evidence>
<dbReference type="SMART" id="SM00911">
    <property type="entry name" value="HWE_HK"/>
    <property type="match status" value="1"/>
</dbReference>
<keyword evidence="10" id="KW-1185">Reference proteome</keyword>
<keyword evidence="5" id="KW-0547">Nucleotide-binding</keyword>
<dbReference type="InterPro" id="IPR011102">
    <property type="entry name" value="Sig_transdc_His_kinase_HWE"/>
</dbReference>
<reference evidence="9 10" key="1">
    <citation type="submission" date="2022-03" db="EMBL/GenBank/DDBJ databases">
        <title>Complete genome analysis of Roseomonas KG 17.1 : a prolific producer of plant growth promoters.</title>
        <authorList>
            <person name="Saadouli I."/>
            <person name="Najjari A."/>
            <person name="Mosbah A."/>
            <person name="Ouzari H.I."/>
        </authorList>
    </citation>
    <scope>NUCLEOTIDE SEQUENCE [LARGE SCALE GENOMIC DNA]</scope>
    <source>
        <strain evidence="9 10">KG17-1</strain>
    </source>
</reference>
<evidence type="ECO:0000256" key="2">
    <source>
        <dbReference type="ARBA" id="ARBA00012438"/>
    </source>
</evidence>
<evidence type="ECO:0000256" key="5">
    <source>
        <dbReference type="ARBA" id="ARBA00022741"/>
    </source>
</evidence>
<comment type="catalytic activity">
    <reaction evidence="1">
        <text>ATP + protein L-histidine = ADP + protein N-phospho-L-histidine.</text>
        <dbReference type="EC" id="2.7.13.3"/>
    </reaction>
</comment>
<evidence type="ECO:0000256" key="4">
    <source>
        <dbReference type="ARBA" id="ARBA00022679"/>
    </source>
</evidence>
<evidence type="ECO:0000256" key="3">
    <source>
        <dbReference type="ARBA" id="ARBA00022553"/>
    </source>
</evidence>
<comment type="caution">
    <text evidence="9">The sequence shown here is derived from an EMBL/GenBank/DDBJ whole genome shotgun (WGS) entry which is preliminary data.</text>
</comment>
<keyword evidence="7" id="KW-0067">ATP-binding</keyword>
<gene>
    <name evidence="9" type="ORF">MON41_07090</name>
</gene>
<evidence type="ECO:0000259" key="8">
    <source>
        <dbReference type="SMART" id="SM00911"/>
    </source>
</evidence>
<evidence type="ECO:0000256" key="6">
    <source>
        <dbReference type="ARBA" id="ARBA00022777"/>
    </source>
</evidence>
<name>A0ABS9W2L4_9PROT</name>
<dbReference type="InterPro" id="IPR036890">
    <property type="entry name" value="HATPase_C_sf"/>
</dbReference>
<evidence type="ECO:0000256" key="7">
    <source>
        <dbReference type="ARBA" id="ARBA00022840"/>
    </source>
</evidence>